<accession>A0A5C3KE73</accession>
<dbReference type="OrthoDB" id="3269232at2759"/>
<organism evidence="1 2">
    <name type="scientific">Coprinopsis marcescibilis</name>
    <name type="common">Agaric fungus</name>
    <name type="synonym">Psathyrella marcescibilis</name>
    <dbReference type="NCBI Taxonomy" id="230819"/>
    <lineage>
        <taxon>Eukaryota</taxon>
        <taxon>Fungi</taxon>
        <taxon>Dikarya</taxon>
        <taxon>Basidiomycota</taxon>
        <taxon>Agaricomycotina</taxon>
        <taxon>Agaricomycetes</taxon>
        <taxon>Agaricomycetidae</taxon>
        <taxon>Agaricales</taxon>
        <taxon>Agaricineae</taxon>
        <taxon>Psathyrellaceae</taxon>
        <taxon>Coprinopsis</taxon>
    </lineage>
</organism>
<evidence type="ECO:0000313" key="1">
    <source>
        <dbReference type="EMBL" id="TFK18321.1"/>
    </source>
</evidence>
<feature type="non-terminal residue" evidence="1">
    <location>
        <position position="89"/>
    </location>
</feature>
<protein>
    <submittedName>
        <fullName evidence="1">Uncharacterized protein</fullName>
    </submittedName>
</protein>
<name>A0A5C3KE73_COPMA</name>
<keyword evidence="2" id="KW-1185">Reference proteome</keyword>
<gene>
    <name evidence="1" type="ORF">FA15DRAFT_563430</name>
</gene>
<dbReference type="Proteomes" id="UP000307440">
    <property type="component" value="Unassembled WGS sequence"/>
</dbReference>
<reference evidence="1 2" key="1">
    <citation type="journal article" date="2019" name="Nat. Ecol. Evol.">
        <title>Megaphylogeny resolves global patterns of mushroom evolution.</title>
        <authorList>
            <person name="Varga T."/>
            <person name="Krizsan K."/>
            <person name="Foldi C."/>
            <person name="Dima B."/>
            <person name="Sanchez-Garcia M."/>
            <person name="Sanchez-Ramirez S."/>
            <person name="Szollosi G.J."/>
            <person name="Szarkandi J.G."/>
            <person name="Papp V."/>
            <person name="Albert L."/>
            <person name="Andreopoulos W."/>
            <person name="Angelini C."/>
            <person name="Antonin V."/>
            <person name="Barry K.W."/>
            <person name="Bougher N.L."/>
            <person name="Buchanan P."/>
            <person name="Buyck B."/>
            <person name="Bense V."/>
            <person name="Catcheside P."/>
            <person name="Chovatia M."/>
            <person name="Cooper J."/>
            <person name="Damon W."/>
            <person name="Desjardin D."/>
            <person name="Finy P."/>
            <person name="Geml J."/>
            <person name="Haridas S."/>
            <person name="Hughes K."/>
            <person name="Justo A."/>
            <person name="Karasinski D."/>
            <person name="Kautmanova I."/>
            <person name="Kiss B."/>
            <person name="Kocsube S."/>
            <person name="Kotiranta H."/>
            <person name="LaButti K.M."/>
            <person name="Lechner B.E."/>
            <person name="Liimatainen K."/>
            <person name="Lipzen A."/>
            <person name="Lukacs Z."/>
            <person name="Mihaltcheva S."/>
            <person name="Morgado L.N."/>
            <person name="Niskanen T."/>
            <person name="Noordeloos M.E."/>
            <person name="Ohm R.A."/>
            <person name="Ortiz-Santana B."/>
            <person name="Ovrebo C."/>
            <person name="Racz N."/>
            <person name="Riley R."/>
            <person name="Savchenko A."/>
            <person name="Shiryaev A."/>
            <person name="Soop K."/>
            <person name="Spirin V."/>
            <person name="Szebenyi C."/>
            <person name="Tomsovsky M."/>
            <person name="Tulloss R.E."/>
            <person name="Uehling J."/>
            <person name="Grigoriev I.V."/>
            <person name="Vagvolgyi C."/>
            <person name="Papp T."/>
            <person name="Martin F.M."/>
            <person name="Miettinen O."/>
            <person name="Hibbett D.S."/>
            <person name="Nagy L.G."/>
        </authorList>
    </citation>
    <scope>NUCLEOTIDE SEQUENCE [LARGE SCALE GENOMIC DNA]</scope>
    <source>
        <strain evidence="1 2">CBS 121175</strain>
    </source>
</reference>
<evidence type="ECO:0000313" key="2">
    <source>
        <dbReference type="Proteomes" id="UP000307440"/>
    </source>
</evidence>
<dbReference type="AlphaFoldDB" id="A0A5C3KE73"/>
<dbReference type="EMBL" id="ML210412">
    <property type="protein sequence ID" value="TFK18321.1"/>
    <property type="molecule type" value="Genomic_DNA"/>
</dbReference>
<feature type="non-terminal residue" evidence="1">
    <location>
        <position position="1"/>
    </location>
</feature>
<sequence>KEEKAKKGGRKGKLMGDGLPRLLSGKRFYQKVIEFTEWQGQEEARKEAQVDARAVWKEAVKQWEEDEIVRKEANKQIKATHQEKLATWE</sequence>
<proteinExistence type="predicted"/>